<feature type="compositionally biased region" description="Polar residues" evidence="1">
    <location>
        <begin position="13"/>
        <end position="31"/>
    </location>
</feature>
<name>A0A6P8RFX4_GEOSA</name>
<gene>
    <name evidence="4" type="primary">CRACD</name>
</gene>
<dbReference type="Proteomes" id="UP000515159">
    <property type="component" value="Chromosome 1"/>
</dbReference>
<feature type="compositionally biased region" description="Basic and acidic residues" evidence="1">
    <location>
        <begin position="314"/>
        <end position="348"/>
    </location>
</feature>
<dbReference type="Pfam" id="PF15262">
    <property type="entry name" value="DUF4592"/>
    <property type="match status" value="1"/>
</dbReference>
<dbReference type="PANTHER" id="PTHR47574">
    <property type="entry name" value="CANCER-RELATED REGULATOR OF ACTIN DYNAMICS"/>
    <property type="match status" value="1"/>
</dbReference>
<feature type="compositionally biased region" description="Polar residues" evidence="1">
    <location>
        <begin position="292"/>
        <end position="307"/>
    </location>
</feature>
<evidence type="ECO:0000259" key="2">
    <source>
        <dbReference type="Pfam" id="PF15262"/>
    </source>
</evidence>
<keyword evidence="3" id="KW-1185">Reference proteome</keyword>
<evidence type="ECO:0000256" key="1">
    <source>
        <dbReference type="SAM" id="MobiDB-lite"/>
    </source>
</evidence>
<feature type="compositionally biased region" description="Basic and acidic residues" evidence="1">
    <location>
        <begin position="223"/>
        <end position="232"/>
    </location>
</feature>
<dbReference type="KEGG" id="gsh:117360605"/>
<feature type="region of interest" description="Disordered" evidence="1">
    <location>
        <begin position="1050"/>
        <end position="1073"/>
    </location>
</feature>
<feature type="region of interest" description="Disordered" evidence="1">
    <location>
        <begin position="1"/>
        <end position="70"/>
    </location>
</feature>
<dbReference type="GO" id="GO:2000813">
    <property type="term" value="P:negative regulation of barbed-end actin filament capping"/>
    <property type="evidence" value="ECO:0007669"/>
    <property type="project" value="TreeGrafter"/>
</dbReference>
<sequence>MREAHHIKRGPDSQAQKDQQGMESMGCLSSESKSRNHPPAAPSRDQEPDVGVLHGYPEKKKTGKFQPFRKLFGKKKKKDSLLALEGSKVKPSHSIGNLSDGVLSSDEETNDDLRAPNCTMGTRALSHDSIFMPDDQEDDEQVAQTMSHDILGKVKTLQQQLAKNIKFGQPPTTISAKKVQETEAALEKEELYCSPMEVLNQLDTVLQDNKPRDSSDFLNHSVMGREAEEKVTPLRSSHAKRSLASSGTIESINLDDVPQAGARLDNSAAKHKLLVKPRHQRLSKKHRRSTKDLQNVTDMESEQNPTETLPYKETGQEMYEHISADQNHDMKRQKKIDLEEEKRRKEEYERLCEAEENIQKAEAEVKYRLENQSCKEHEEQRKEQERRCLEEEKRQQLIEEEKHLKMQRQEEERQKQEEQRHRELEECRRQEEQRCRELEECRRQEEQRRRELEECRRQEEQRRRELEECRRQEQKQRELEEKCIQLEEKQRQEEEKRRKEEQMQREMDERRQKEEQKKHELEEQKCLKIEKQQCQEEKKRKEEVSRQQMEEEKQKNIEKEKPLEMQWQQQQAEVFRQQEEKEKVGEEMRWQELDQRQTMPKSYTFKVSSGEKQIIFEKVNLSPVTPVKELLLSSEVNEPSKTNKITHALPSALCVPHTAILVTGAQLCGPAVNLNQIKDTACKSILGLTEERKTMDIAMVENVPTVTYENTSRPSKTKFTSETLETQSTLDELVSIRSRILKNAENEKILEDNQKGLSRYSDDWTPKGKGNSHNNLRKTLSANAKFSITPAWQKFSETVKANDNKDHTDIAKQTEKDCTNDKTVLCDSHTEDLTVNSTLESTEVAKQFKTMDNTEGCKFAKDLPSFLVHSLPQSPCKASLQSESPTKSETQLTADKAVQNVEETMSPFGIKLRRTNYSLRFHSDEQNEQKKKKRYSAGDSFDGVPSSWITTDCEREPSYVSGKQMASADKELPNILFKISSSNMCGSSYFTNASLLPPTSTSISSISNEKTASKPQLLHKPVVAPKPPGHTPPSSPLARLNRLNMADMAAHKGASTDAATEKKGEDNAVSTVSPPLQNVKTEEEEIKEKKSFFPSLNIPWREKSDRKPELMRKEKPVLQSRHSLDGSRLMEKVESAQPLWITLALQKQKGFREQQATREERKQVREAKQAEKLAKENINVGVDNHSDDRSSNMTCTASTPQKPATPEEKKIETVVSWLERREQLKKSVTVEISDSISSAPLAKEITKRFSTPDATPVSTEPAWLALAKRKAKAWSDCPQIIKQIH</sequence>
<feature type="region of interest" description="Disordered" evidence="1">
    <location>
        <begin position="90"/>
        <end position="120"/>
    </location>
</feature>
<dbReference type="FunCoup" id="A0A6P8RFX4">
    <property type="interactions" value="363"/>
</dbReference>
<dbReference type="GeneID" id="117360605"/>
<dbReference type="CTD" id="57482"/>
<organism evidence="3 4">
    <name type="scientific">Geotrypetes seraphini</name>
    <name type="common">Gaboon caecilian</name>
    <name type="synonym">Caecilia seraphini</name>
    <dbReference type="NCBI Taxonomy" id="260995"/>
    <lineage>
        <taxon>Eukaryota</taxon>
        <taxon>Metazoa</taxon>
        <taxon>Chordata</taxon>
        <taxon>Craniata</taxon>
        <taxon>Vertebrata</taxon>
        <taxon>Euteleostomi</taxon>
        <taxon>Amphibia</taxon>
        <taxon>Gymnophiona</taxon>
        <taxon>Geotrypetes</taxon>
    </lineage>
</organism>
<protein>
    <submittedName>
        <fullName evidence="4">Cancer-related regulator of actin dynamics isoform X1</fullName>
    </submittedName>
</protein>
<dbReference type="InterPro" id="IPR028030">
    <property type="entry name" value="DUF4592"/>
</dbReference>
<feature type="region of interest" description="Disordered" evidence="1">
    <location>
        <begin position="400"/>
        <end position="556"/>
    </location>
</feature>
<evidence type="ECO:0000313" key="4">
    <source>
        <dbReference type="RefSeq" id="XP_033800506.1"/>
    </source>
</evidence>
<accession>A0A6P8RFX4</accession>
<feature type="compositionally biased region" description="Polar residues" evidence="1">
    <location>
        <begin position="1191"/>
        <end position="1202"/>
    </location>
</feature>
<feature type="domain" description="DUF4592" evidence="2">
    <location>
        <begin position="163"/>
        <end position="285"/>
    </location>
</feature>
<feature type="compositionally biased region" description="Basic residues" evidence="1">
    <location>
        <begin position="269"/>
        <end position="289"/>
    </location>
</feature>
<evidence type="ECO:0000313" key="3">
    <source>
        <dbReference type="Proteomes" id="UP000515159"/>
    </source>
</evidence>
<dbReference type="InterPro" id="IPR052853">
    <property type="entry name" value="Actin_dynamics_regulator"/>
</dbReference>
<dbReference type="InParanoid" id="A0A6P8RFX4"/>
<feature type="region of interest" description="Disordered" evidence="1">
    <location>
        <begin position="206"/>
        <end position="348"/>
    </location>
</feature>
<dbReference type="OrthoDB" id="9905722at2759"/>
<dbReference type="RefSeq" id="XP_033800506.1">
    <property type="nucleotide sequence ID" value="XM_033944615.1"/>
</dbReference>
<dbReference type="PANTHER" id="PTHR47574:SF3">
    <property type="entry name" value="CAPPING PROTEIN-INHIBITING REGULATOR OF ACTIN DYNAMICS"/>
    <property type="match status" value="1"/>
</dbReference>
<dbReference type="GO" id="GO:0030277">
    <property type="term" value="P:maintenance of gastrointestinal epithelium"/>
    <property type="evidence" value="ECO:0007669"/>
    <property type="project" value="TreeGrafter"/>
</dbReference>
<reference evidence="4" key="1">
    <citation type="submission" date="2025-08" db="UniProtKB">
        <authorList>
            <consortium name="RefSeq"/>
        </authorList>
    </citation>
    <scope>IDENTIFICATION</scope>
</reference>
<feature type="region of interest" description="Disordered" evidence="1">
    <location>
        <begin position="1181"/>
        <end position="1208"/>
    </location>
</feature>
<proteinExistence type="predicted"/>